<protein>
    <submittedName>
        <fullName evidence="1">Uncharacterized protein</fullName>
    </submittedName>
</protein>
<accession>A0A6J5TXT8</accession>
<dbReference type="AlphaFoldDB" id="A0A6J5TXT8"/>
<evidence type="ECO:0000313" key="1">
    <source>
        <dbReference type="EMBL" id="CAB4268861.1"/>
    </source>
</evidence>
<organism evidence="1 2">
    <name type="scientific">Prunus armeniaca</name>
    <name type="common">Apricot</name>
    <name type="synonym">Armeniaca vulgaris</name>
    <dbReference type="NCBI Taxonomy" id="36596"/>
    <lineage>
        <taxon>Eukaryota</taxon>
        <taxon>Viridiplantae</taxon>
        <taxon>Streptophyta</taxon>
        <taxon>Embryophyta</taxon>
        <taxon>Tracheophyta</taxon>
        <taxon>Spermatophyta</taxon>
        <taxon>Magnoliopsida</taxon>
        <taxon>eudicotyledons</taxon>
        <taxon>Gunneridae</taxon>
        <taxon>Pentapetalae</taxon>
        <taxon>rosids</taxon>
        <taxon>fabids</taxon>
        <taxon>Rosales</taxon>
        <taxon>Rosaceae</taxon>
        <taxon>Amygdaloideae</taxon>
        <taxon>Amygdaleae</taxon>
        <taxon>Prunus</taxon>
    </lineage>
</organism>
<evidence type="ECO:0000313" key="2">
    <source>
        <dbReference type="Proteomes" id="UP000507222"/>
    </source>
</evidence>
<dbReference type="Proteomes" id="UP000507222">
    <property type="component" value="Unassembled WGS sequence"/>
</dbReference>
<proteinExistence type="predicted"/>
<name>A0A6J5TXT8_PRUAR</name>
<gene>
    <name evidence="1" type="ORF">CURHAP_LOCUS13461</name>
</gene>
<sequence length="64" mass="7312">MEMDHVGCPLDWHVGFSMGTPCKPCKKKKIFLVNWSIGQLPNWNFFKVNESGQLLFILLNGTSQ</sequence>
<reference evidence="1 2" key="1">
    <citation type="submission" date="2020-05" db="EMBL/GenBank/DDBJ databases">
        <authorList>
            <person name="Campoy J."/>
            <person name="Schneeberger K."/>
            <person name="Spophaly S."/>
        </authorList>
    </citation>
    <scope>NUCLEOTIDE SEQUENCE [LARGE SCALE GENOMIC DNA]</scope>
    <source>
        <strain evidence="1">PruArmRojPasFocal</strain>
    </source>
</reference>
<dbReference type="EMBL" id="CAEKDK010000002">
    <property type="protein sequence ID" value="CAB4268861.1"/>
    <property type="molecule type" value="Genomic_DNA"/>
</dbReference>